<proteinExistence type="predicted"/>
<evidence type="ECO:0000256" key="1">
    <source>
        <dbReference type="SAM" id="Phobius"/>
    </source>
</evidence>
<feature type="transmembrane region" description="Helical" evidence="1">
    <location>
        <begin position="12"/>
        <end position="31"/>
    </location>
</feature>
<keyword evidence="1" id="KW-0812">Transmembrane</keyword>
<keyword evidence="1" id="KW-1133">Transmembrane helix</keyword>
<dbReference type="AlphaFoldDB" id="A0A2H3JAJ2"/>
<accession>A0A2H3JAJ2</accession>
<sequence>MSTPPLTPQARRVRTIMVTIPIIFVTSFVLYKRLVLGEPRRMLPRDDPSQKILQVKGAEGIRREEVWGDAGGADPAARTPGS</sequence>
<name>A0A2H3JAJ2_WOLCO</name>
<gene>
    <name evidence="2" type="ORF">WOLCODRAFT_157525</name>
</gene>
<dbReference type="OrthoDB" id="3784821at2759"/>
<organism evidence="2 3">
    <name type="scientific">Wolfiporia cocos (strain MD-104)</name>
    <name type="common">Brown rot fungus</name>
    <dbReference type="NCBI Taxonomy" id="742152"/>
    <lineage>
        <taxon>Eukaryota</taxon>
        <taxon>Fungi</taxon>
        <taxon>Dikarya</taxon>
        <taxon>Basidiomycota</taxon>
        <taxon>Agaricomycotina</taxon>
        <taxon>Agaricomycetes</taxon>
        <taxon>Polyporales</taxon>
        <taxon>Phaeolaceae</taxon>
        <taxon>Wolfiporia</taxon>
    </lineage>
</organism>
<protein>
    <submittedName>
        <fullName evidence="2">Uncharacterized protein</fullName>
    </submittedName>
</protein>
<dbReference type="EMBL" id="KB467898">
    <property type="protein sequence ID" value="PCH36833.1"/>
    <property type="molecule type" value="Genomic_DNA"/>
</dbReference>
<evidence type="ECO:0000313" key="3">
    <source>
        <dbReference type="Proteomes" id="UP000218811"/>
    </source>
</evidence>
<reference evidence="2 3" key="1">
    <citation type="journal article" date="2012" name="Science">
        <title>The Paleozoic origin of enzymatic lignin decomposition reconstructed from 31 fungal genomes.</title>
        <authorList>
            <person name="Floudas D."/>
            <person name="Binder M."/>
            <person name="Riley R."/>
            <person name="Barry K."/>
            <person name="Blanchette R.A."/>
            <person name="Henrissat B."/>
            <person name="Martinez A.T."/>
            <person name="Otillar R."/>
            <person name="Spatafora J.W."/>
            <person name="Yadav J.S."/>
            <person name="Aerts A."/>
            <person name="Benoit I."/>
            <person name="Boyd A."/>
            <person name="Carlson A."/>
            <person name="Copeland A."/>
            <person name="Coutinho P.M."/>
            <person name="de Vries R.P."/>
            <person name="Ferreira P."/>
            <person name="Findley K."/>
            <person name="Foster B."/>
            <person name="Gaskell J."/>
            <person name="Glotzer D."/>
            <person name="Gorecki P."/>
            <person name="Heitman J."/>
            <person name="Hesse C."/>
            <person name="Hori C."/>
            <person name="Igarashi K."/>
            <person name="Jurgens J.A."/>
            <person name="Kallen N."/>
            <person name="Kersten P."/>
            <person name="Kohler A."/>
            <person name="Kuees U."/>
            <person name="Kumar T.K.A."/>
            <person name="Kuo A."/>
            <person name="LaButti K."/>
            <person name="Larrondo L.F."/>
            <person name="Lindquist E."/>
            <person name="Ling A."/>
            <person name="Lombard V."/>
            <person name="Lucas S."/>
            <person name="Lundell T."/>
            <person name="Martin R."/>
            <person name="McLaughlin D.J."/>
            <person name="Morgenstern I."/>
            <person name="Morin E."/>
            <person name="Murat C."/>
            <person name="Nagy L.G."/>
            <person name="Nolan M."/>
            <person name="Ohm R.A."/>
            <person name="Patyshakuliyeva A."/>
            <person name="Rokas A."/>
            <person name="Ruiz-Duenas F.J."/>
            <person name="Sabat G."/>
            <person name="Salamov A."/>
            <person name="Samejima M."/>
            <person name="Schmutz J."/>
            <person name="Slot J.C."/>
            <person name="St John F."/>
            <person name="Stenlid J."/>
            <person name="Sun H."/>
            <person name="Sun S."/>
            <person name="Syed K."/>
            <person name="Tsang A."/>
            <person name="Wiebenga A."/>
            <person name="Young D."/>
            <person name="Pisabarro A."/>
            <person name="Eastwood D.C."/>
            <person name="Martin F."/>
            <person name="Cullen D."/>
            <person name="Grigoriev I.V."/>
            <person name="Hibbett D.S."/>
        </authorList>
    </citation>
    <scope>NUCLEOTIDE SEQUENCE [LARGE SCALE GENOMIC DNA]</scope>
    <source>
        <strain evidence="2 3">MD-104</strain>
    </source>
</reference>
<evidence type="ECO:0000313" key="2">
    <source>
        <dbReference type="EMBL" id="PCH36833.1"/>
    </source>
</evidence>
<keyword evidence="1" id="KW-0472">Membrane</keyword>
<keyword evidence="3" id="KW-1185">Reference proteome</keyword>
<dbReference type="STRING" id="742152.A0A2H3JAJ2"/>
<dbReference type="Proteomes" id="UP000218811">
    <property type="component" value="Unassembled WGS sequence"/>
</dbReference>